<protein>
    <submittedName>
        <fullName evidence="2">Uncharacterized protein</fullName>
    </submittedName>
</protein>
<gene>
    <name evidence="2" type="ORF">DUE52_24215</name>
</gene>
<dbReference type="Proteomes" id="UP000253383">
    <property type="component" value="Unassembled WGS sequence"/>
</dbReference>
<dbReference type="Pfam" id="PF19649">
    <property type="entry name" value="DUF6152"/>
    <property type="match status" value="1"/>
</dbReference>
<keyword evidence="1" id="KW-0732">Signal</keyword>
<name>A0A368JGW2_9BACT</name>
<keyword evidence="3" id="KW-1185">Reference proteome</keyword>
<comment type="caution">
    <text evidence="2">The sequence shown here is derived from an EMBL/GenBank/DDBJ whole genome shotgun (WGS) entry which is preliminary data.</text>
</comment>
<proteinExistence type="predicted"/>
<feature type="signal peptide" evidence="1">
    <location>
        <begin position="1"/>
        <end position="20"/>
    </location>
</feature>
<dbReference type="EMBL" id="QOWE01000023">
    <property type="protein sequence ID" value="RCR66908.1"/>
    <property type="molecule type" value="Genomic_DNA"/>
</dbReference>
<evidence type="ECO:0000313" key="2">
    <source>
        <dbReference type="EMBL" id="RCR66908.1"/>
    </source>
</evidence>
<reference evidence="2 3" key="1">
    <citation type="submission" date="2018-07" db="EMBL/GenBank/DDBJ databases">
        <title>Genome analysis of Larkinella rosea.</title>
        <authorList>
            <person name="Zhou Z."/>
            <person name="Wang G."/>
        </authorList>
    </citation>
    <scope>NUCLEOTIDE SEQUENCE [LARGE SCALE GENOMIC DNA]</scope>
    <source>
        <strain evidence="3">zzj9</strain>
    </source>
</reference>
<dbReference type="OrthoDB" id="513141at2"/>
<evidence type="ECO:0000313" key="3">
    <source>
        <dbReference type="Proteomes" id="UP000253383"/>
    </source>
</evidence>
<dbReference type="RefSeq" id="WP_114408655.1">
    <property type="nucleotide sequence ID" value="NZ_QOWE01000023.1"/>
</dbReference>
<sequence>MTLLKNCSFALLLFLGTAFAPLHHGWGDYDQTKVLDYTGTIEESKYENPHATAKVKDKDKTWLVYLAPTSRMNERGVSAAMLKKGGSLRVVGYPHKTVKNEMRAERIFIDGQKYELRK</sequence>
<accession>A0A368JGW2</accession>
<organism evidence="2 3">
    <name type="scientific">Larkinella punicea</name>
    <dbReference type="NCBI Taxonomy" id="2315727"/>
    <lineage>
        <taxon>Bacteria</taxon>
        <taxon>Pseudomonadati</taxon>
        <taxon>Bacteroidota</taxon>
        <taxon>Cytophagia</taxon>
        <taxon>Cytophagales</taxon>
        <taxon>Spirosomataceae</taxon>
        <taxon>Larkinella</taxon>
    </lineage>
</organism>
<evidence type="ECO:0000256" key="1">
    <source>
        <dbReference type="SAM" id="SignalP"/>
    </source>
</evidence>
<feature type="chain" id="PRO_5016859180" evidence="1">
    <location>
        <begin position="21"/>
        <end position="118"/>
    </location>
</feature>
<dbReference type="AlphaFoldDB" id="A0A368JGW2"/>
<dbReference type="InterPro" id="IPR046150">
    <property type="entry name" value="DUF6152"/>
</dbReference>